<evidence type="ECO:0000313" key="2">
    <source>
        <dbReference type="EMBL" id="GFT12199.1"/>
    </source>
</evidence>
<proteinExistence type="predicted"/>
<dbReference type="Proteomes" id="UP000887013">
    <property type="component" value="Unassembled WGS sequence"/>
</dbReference>
<gene>
    <name evidence="2" type="ORF">NPIL_237671</name>
</gene>
<feature type="region of interest" description="Disordered" evidence="1">
    <location>
        <begin position="58"/>
        <end position="85"/>
    </location>
</feature>
<keyword evidence="3" id="KW-1185">Reference proteome</keyword>
<evidence type="ECO:0000256" key="1">
    <source>
        <dbReference type="SAM" id="MobiDB-lite"/>
    </source>
</evidence>
<dbReference type="OrthoDB" id="10520496at2759"/>
<dbReference type="AlphaFoldDB" id="A0A8X6NGH5"/>
<evidence type="ECO:0000313" key="3">
    <source>
        <dbReference type="Proteomes" id="UP000887013"/>
    </source>
</evidence>
<dbReference type="EMBL" id="BMAW01009135">
    <property type="protein sequence ID" value="GFT12199.1"/>
    <property type="molecule type" value="Genomic_DNA"/>
</dbReference>
<accession>A0A8X6NGH5</accession>
<organism evidence="2 3">
    <name type="scientific">Nephila pilipes</name>
    <name type="common">Giant wood spider</name>
    <name type="synonym">Nephila maculata</name>
    <dbReference type="NCBI Taxonomy" id="299642"/>
    <lineage>
        <taxon>Eukaryota</taxon>
        <taxon>Metazoa</taxon>
        <taxon>Ecdysozoa</taxon>
        <taxon>Arthropoda</taxon>
        <taxon>Chelicerata</taxon>
        <taxon>Arachnida</taxon>
        <taxon>Araneae</taxon>
        <taxon>Araneomorphae</taxon>
        <taxon>Entelegynae</taxon>
        <taxon>Araneoidea</taxon>
        <taxon>Nephilidae</taxon>
        <taxon>Nephila</taxon>
    </lineage>
</organism>
<comment type="caution">
    <text evidence="2">The sequence shown here is derived from an EMBL/GenBank/DDBJ whole genome shotgun (WGS) entry which is preliminary data.</text>
</comment>
<protein>
    <submittedName>
        <fullName evidence="2">Uncharacterized protein</fullName>
    </submittedName>
</protein>
<sequence length="85" mass="9777">MTPPLFPPSYLEPFQQPLSSSDFVRLSLVSIFNQAIRFRHRSPLPPLLHPVLPLPPPLRKTSQIKTRKRSSEWNSGASLRMRDIC</sequence>
<name>A0A8X6NGH5_NEPPI</name>
<reference evidence="2" key="1">
    <citation type="submission" date="2020-08" db="EMBL/GenBank/DDBJ databases">
        <title>Multicomponent nature underlies the extraordinary mechanical properties of spider dragline silk.</title>
        <authorList>
            <person name="Kono N."/>
            <person name="Nakamura H."/>
            <person name="Mori M."/>
            <person name="Yoshida Y."/>
            <person name="Ohtoshi R."/>
            <person name="Malay A.D."/>
            <person name="Moran D.A.P."/>
            <person name="Tomita M."/>
            <person name="Numata K."/>
            <person name="Arakawa K."/>
        </authorList>
    </citation>
    <scope>NUCLEOTIDE SEQUENCE</scope>
</reference>